<gene>
    <name evidence="2" type="ORF">SDC9_160903</name>
</gene>
<accession>A0A645FGS5</accession>
<organism evidence="2">
    <name type="scientific">bioreactor metagenome</name>
    <dbReference type="NCBI Taxonomy" id="1076179"/>
    <lineage>
        <taxon>unclassified sequences</taxon>
        <taxon>metagenomes</taxon>
        <taxon>ecological metagenomes</taxon>
    </lineage>
</organism>
<sequence length="201" mass="21696">MKGGQNFTKTWALTNGGSASWTTDFKVIYVSGDSMNASVVNLDRVVDPGTSINVSVDLISPTNDGEHQANFMILTDKGETFGIGSNCDRPFWVLIRTSGLFQVTSASLTADPGSYIGTCPTTLYLKASITSNGAGTVTYTIRSDSKQSNTYEMVFTAAGTQTKLDIPWKVKESTDLELRIYIAEPNHQIFDAVTIPVSCTP</sequence>
<dbReference type="InterPro" id="IPR013783">
    <property type="entry name" value="Ig-like_fold"/>
</dbReference>
<proteinExistence type="predicted"/>
<reference evidence="2" key="1">
    <citation type="submission" date="2019-08" db="EMBL/GenBank/DDBJ databases">
        <authorList>
            <person name="Kucharzyk K."/>
            <person name="Murdoch R.W."/>
            <person name="Higgins S."/>
            <person name="Loffler F."/>
        </authorList>
    </citation>
    <scope>NUCLEOTIDE SEQUENCE</scope>
</reference>
<name>A0A645FGS5_9ZZZZ</name>
<protein>
    <recommendedName>
        <fullName evidence="1">Nbr1 FW domain-containing protein</fullName>
    </recommendedName>
</protein>
<evidence type="ECO:0000313" key="2">
    <source>
        <dbReference type="EMBL" id="MPN13581.1"/>
    </source>
</evidence>
<dbReference type="PANTHER" id="PTHR20930:SF0">
    <property type="entry name" value="PROTEIN ILRUN"/>
    <property type="match status" value="1"/>
</dbReference>
<dbReference type="EMBL" id="VSSQ01060090">
    <property type="protein sequence ID" value="MPN13581.1"/>
    <property type="molecule type" value="Genomic_DNA"/>
</dbReference>
<dbReference type="InterPro" id="IPR032350">
    <property type="entry name" value="Nbr1_FW"/>
</dbReference>
<dbReference type="Gene3D" id="2.60.40.10">
    <property type="entry name" value="Immunoglobulins"/>
    <property type="match status" value="1"/>
</dbReference>
<dbReference type="PANTHER" id="PTHR20930">
    <property type="entry name" value="OVARIAN CARCINOMA ANTIGEN CA125-RELATED"/>
    <property type="match status" value="1"/>
</dbReference>
<dbReference type="AlphaFoldDB" id="A0A645FGS5"/>
<evidence type="ECO:0000259" key="1">
    <source>
        <dbReference type="Pfam" id="PF16158"/>
    </source>
</evidence>
<feature type="domain" description="Nbr1 FW" evidence="1">
    <location>
        <begin position="2"/>
        <end position="95"/>
    </location>
</feature>
<comment type="caution">
    <text evidence="2">The sequence shown here is derived from an EMBL/GenBank/DDBJ whole genome shotgun (WGS) entry which is preliminary data.</text>
</comment>
<dbReference type="Pfam" id="PF16158">
    <property type="entry name" value="N_BRCA1_IG"/>
    <property type="match status" value="1"/>
</dbReference>